<proteinExistence type="predicted"/>
<dbReference type="PANTHER" id="PTHR43630">
    <property type="entry name" value="POLY-BETA-1,6-N-ACETYL-D-GLUCOSAMINE SYNTHASE"/>
    <property type="match status" value="1"/>
</dbReference>
<dbReference type="Pfam" id="PF00535">
    <property type="entry name" value="Glycos_transf_2"/>
    <property type="match status" value="1"/>
</dbReference>
<sequence length="383" mass="42115">MEWVFWIAAAVAVYSYFLYPLVLLALPVRWRPPTAGDMEPASVPTLSVIITAYNAGALLRTKLDNTLALDYPAARREVIVASDASDDDTDAIARAYADRGVVLVRAPERRGKEHAQWLAVQQARGEILVFSDVATEIDGGSLRRLASLFADPSVGAVSSEDRFVTAEGVPVGEGLYVRYEMALRRLEASRAGLVGLSGSFFAARAAVCRDWDSDAPSDFNTALNCARLGLRAVSDPAVIGRYRAISDDRREYQRKYRTVLRGITGLLRHPEVLDPRPNGGFAFQIWSHKPMRWAVPWCLLLALAANVALLGLPAMTPLYALTLALQALFYGSVLLGAVSPGARRRWFWVRVPYFFCQANLAIAHASVAYAGGRRMTVWQPSTR</sequence>
<accession>A0A5B8RKR3</accession>
<keyword evidence="1" id="KW-0328">Glycosyltransferase</keyword>
<dbReference type="SUPFAM" id="SSF53448">
    <property type="entry name" value="Nucleotide-diphospho-sugar transferases"/>
    <property type="match status" value="1"/>
</dbReference>
<gene>
    <name evidence="5" type="ORF">KBTEX_03925</name>
</gene>
<evidence type="ECO:0000256" key="3">
    <source>
        <dbReference type="SAM" id="Phobius"/>
    </source>
</evidence>
<organism evidence="5">
    <name type="scientific">uncultured organism</name>
    <dbReference type="NCBI Taxonomy" id="155900"/>
    <lineage>
        <taxon>unclassified sequences</taxon>
        <taxon>environmental samples</taxon>
    </lineage>
</organism>
<name>A0A5B8RKR3_9ZZZZ</name>
<dbReference type="EMBL" id="MN079283">
    <property type="protein sequence ID" value="QEA07567.1"/>
    <property type="molecule type" value="Genomic_DNA"/>
</dbReference>
<feature type="domain" description="Glycosyltransferase 2-like" evidence="4">
    <location>
        <begin position="47"/>
        <end position="156"/>
    </location>
</feature>
<dbReference type="PANTHER" id="PTHR43630:SF1">
    <property type="entry name" value="POLY-BETA-1,6-N-ACETYL-D-GLUCOSAMINE SYNTHASE"/>
    <property type="match status" value="1"/>
</dbReference>
<feature type="transmembrane region" description="Helical" evidence="3">
    <location>
        <begin position="6"/>
        <end position="28"/>
    </location>
</feature>
<keyword evidence="3" id="KW-0812">Transmembrane</keyword>
<keyword evidence="3" id="KW-0472">Membrane</keyword>
<evidence type="ECO:0000313" key="5">
    <source>
        <dbReference type="EMBL" id="QEA07567.1"/>
    </source>
</evidence>
<dbReference type="InterPro" id="IPR029044">
    <property type="entry name" value="Nucleotide-diphossugar_trans"/>
</dbReference>
<evidence type="ECO:0000259" key="4">
    <source>
        <dbReference type="Pfam" id="PF00535"/>
    </source>
</evidence>
<feature type="transmembrane region" description="Helical" evidence="3">
    <location>
        <begin position="318"/>
        <end position="339"/>
    </location>
</feature>
<keyword evidence="2" id="KW-0808">Transferase</keyword>
<feature type="transmembrane region" description="Helical" evidence="3">
    <location>
        <begin position="293"/>
        <end position="312"/>
    </location>
</feature>
<evidence type="ECO:0000256" key="2">
    <source>
        <dbReference type="ARBA" id="ARBA00022679"/>
    </source>
</evidence>
<dbReference type="InterPro" id="IPR001173">
    <property type="entry name" value="Glyco_trans_2-like"/>
</dbReference>
<keyword evidence="3" id="KW-1133">Transmembrane helix</keyword>
<dbReference type="AlphaFoldDB" id="A0A5B8RKR3"/>
<dbReference type="GO" id="GO:0016757">
    <property type="term" value="F:glycosyltransferase activity"/>
    <property type="evidence" value="ECO:0007669"/>
    <property type="project" value="UniProtKB-KW"/>
</dbReference>
<feature type="transmembrane region" description="Helical" evidence="3">
    <location>
        <begin position="351"/>
        <end position="371"/>
    </location>
</feature>
<dbReference type="Gene3D" id="3.90.550.10">
    <property type="entry name" value="Spore Coat Polysaccharide Biosynthesis Protein SpsA, Chain A"/>
    <property type="match status" value="1"/>
</dbReference>
<reference evidence="5" key="1">
    <citation type="submission" date="2019-06" db="EMBL/GenBank/DDBJ databases">
        <authorList>
            <person name="Murdoch R.W."/>
            <person name="Fathepure B."/>
        </authorList>
    </citation>
    <scope>NUCLEOTIDE SEQUENCE</scope>
</reference>
<protein>
    <recommendedName>
        <fullName evidence="4">Glycosyltransferase 2-like domain-containing protein</fullName>
    </recommendedName>
</protein>
<evidence type="ECO:0000256" key="1">
    <source>
        <dbReference type="ARBA" id="ARBA00022676"/>
    </source>
</evidence>